<evidence type="ECO:0000256" key="1">
    <source>
        <dbReference type="SAM" id="Phobius"/>
    </source>
</evidence>
<feature type="transmembrane region" description="Helical" evidence="1">
    <location>
        <begin position="40"/>
        <end position="62"/>
    </location>
</feature>
<accession>A0A3P1SG16</accession>
<keyword evidence="1" id="KW-0472">Membrane</keyword>
<reference evidence="2 3" key="1">
    <citation type="submission" date="2018-11" db="EMBL/GenBank/DDBJ databases">
        <title>Genomes From Bacteria Associated with the Canine Oral Cavity: a Test Case for Automated Genome-Based Taxonomic Assignment.</title>
        <authorList>
            <person name="Coil D.A."/>
            <person name="Jospin G."/>
            <person name="Darling A.E."/>
            <person name="Wallis C."/>
            <person name="Davis I.J."/>
            <person name="Harris S."/>
            <person name="Eisen J.A."/>
            <person name="Holcombe L.J."/>
            <person name="O'Flynn C."/>
        </authorList>
    </citation>
    <scope>NUCLEOTIDE SEQUENCE [LARGE SCALE GENOMIC DNA]</scope>
    <source>
        <strain evidence="2 3">OH770</strain>
    </source>
</reference>
<keyword evidence="3" id="KW-1185">Reference proteome</keyword>
<protein>
    <submittedName>
        <fullName evidence="2">Pilus assembly protein TadE</fullName>
    </submittedName>
</protein>
<sequence>MRGRDFAGGGGDVMPDCADTYGRGRGPIGGEGGEEGSGTIAVVGILACVLLCGGAVLGAVAAHAHTVRVQAIADVAALAGAECSQRQRVLQEASCDACARVMEVAEVNGARLGWCAQSGEDVRAVVHSPWAWGGWEFDVSARARAGPL</sequence>
<organism evidence="2 3">
    <name type="scientific">Schaalia canis</name>
    <dbReference type="NCBI Taxonomy" id="100469"/>
    <lineage>
        <taxon>Bacteria</taxon>
        <taxon>Bacillati</taxon>
        <taxon>Actinomycetota</taxon>
        <taxon>Actinomycetes</taxon>
        <taxon>Actinomycetales</taxon>
        <taxon>Actinomycetaceae</taxon>
        <taxon>Schaalia</taxon>
    </lineage>
</organism>
<dbReference type="NCBIfam" id="TIGR03816">
    <property type="entry name" value="tadE_like_DECH"/>
    <property type="match status" value="1"/>
</dbReference>
<dbReference type="Proteomes" id="UP000280444">
    <property type="component" value="Unassembled WGS sequence"/>
</dbReference>
<dbReference type="RefSeq" id="WP_124868669.1">
    <property type="nucleotide sequence ID" value="NZ_RQZF01000002.1"/>
</dbReference>
<dbReference type="AlphaFoldDB" id="A0A3P1SG16"/>
<dbReference type="InterPro" id="IPR021202">
    <property type="entry name" value="Rv3654c-like"/>
</dbReference>
<dbReference type="EMBL" id="RQZF01000002">
    <property type="protein sequence ID" value="RRC95936.1"/>
    <property type="molecule type" value="Genomic_DNA"/>
</dbReference>
<keyword evidence="1" id="KW-0812">Transmembrane</keyword>
<comment type="caution">
    <text evidence="2">The sequence shown here is derived from an EMBL/GenBank/DDBJ whole genome shotgun (WGS) entry which is preliminary data.</text>
</comment>
<evidence type="ECO:0000313" key="3">
    <source>
        <dbReference type="Proteomes" id="UP000280444"/>
    </source>
</evidence>
<name>A0A3P1SG16_9ACTO</name>
<proteinExistence type="predicted"/>
<gene>
    <name evidence="2" type="ORF">EII11_03555</name>
</gene>
<evidence type="ECO:0000313" key="2">
    <source>
        <dbReference type="EMBL" id="RRC95936.1"/>
    </source>
</evidence>
<keyword evidence="1" id="KW-1133">Transmembrane helix</keyword>